<dbReference type="PANTHER" id="PTHR43081">
    <property type="entry name" value="ADENYLATE CYCLASE, TERMINAL-DIFFERENTIATION SPECIFIC-RELATED"/>
    <property type="match status" value="1"/>
</dbReference>
<feature type="transmembrane region" description="Helical" evidence="2">
    <location>
        <begin position="241"/>
        <end position="258"/>
    </location>
</feature>
<gene>
    <name evidence="4" type="ORF">KEU06_06520</name>
</gene>
<dbReference type="RefSeq" id="WP_188253845.1">
    <property type="nucleotide sequence ID" value="NZ_JABVCF010000003.1"/>
</dbReference>
<evidence type="ECO:0000259" key="3">
    <source>
        <dbReference type="PROSITE" id="PS50125"/>
    </source>
</evidence>
<dbReference type="PANTHER" id="PTHR43081:SF19">
    <property type="entry name" value="PH-SENSITIVE ADENYLATE CYCLASE RV1264"/>
    <property type="match status" value="1"/>
</dbReference>
<dbReference type="SUPFAM" id="SSF55073">
    <property type="entry name" value="Nucleotide cyclase"/>
    <property type="match status" value="1"/>
</dbReference>
<name>A0A942DVP4_9HYPH</name>
<dbReference type="Gene3D" id="3.30.70.1230">
    <property type="entry name" value="Nucleotide cyclase"/>
    <property type="match status" value="1"/>
</dbReference>
<reference evidence="4" key="1">
    <citation type="submission" date="2021-04" db="EMBL/GenBank/DDBJ databases">
        <title>Pseudaminobacter soli sp. nov., isolated from paddy soil contaminated by heavy metals.</title>
        <authorList>
            <person name="Zhang K."/>
        </authorList>
    </citation>
    <scope>NUCLEOTIDE SEQUENCE</scope>
    <source>
        <strain evidence="4">19-2017</strain>
    </source>
</reference>
<evidence type="ECO:0000313" key="5">
    <source>
        <dbReference type="Proteomes" id="UP000680348"/>
    </source>
</evidence>
<feature type="transmembrane region" description="Helical" evidence="2">
    <location>
        <begin position="218"/>
        <end position="235"/>
    </location>
</feature>
<dbReference type="InterPro" id="IPR029787">
    <property type="entry name" value="Nucleotide_cyclase"/>
</dbReference>
<feature type="compositionally biased region" description="Pro residues" evidence="1">
    <location>
        <begin position="183"/>
        <end position="194"/>
    </location>
</feature>
<dbReference type="GO" id="GO:0035556">
    <property type="term" value="P:intracellular signal transduction"/>
    <property type="evidence" value="ECO:0007669"/>
    <property type="project" value="InterPro"/>
</dbReference>
<dbReference type="CDD" id="cd07302">
    <property type="entry name" value="CHD"/>
    <property type="match status" value="1"/>
</dbReference>
<dbReference type="AlphaFoldDB" id="A0A942DVP4"/>
<feature type="transmembrane region" description="Helical" evidence="2">
    <location>
        <begin position="267"/>
        <end position="285"/>
    </location>
</feature>
<sequence>MATANRKLTTIFSADVQGYSRLMEADEEGTFATLKSYRDAMARLIEAHGGRVVNTWGDGLIAEFGSVVGAVRAAVDIQNELARKNENRPDGRQMLFRVGINLGDVIVDGDDIYGDGVNIAARLQAEAEPGGILISSTVYDQVRNKMTVGFEFLGNLSVKNIDDAVPSYAVRIGSEAQARRSAAPPPAAETPPARPVRGPEPAIADTLVVAGYQIDRRLAVLAGLGVLMVVVNLATSPDSFWARWPILGFAAAAAIGWLRRSQRVDPVLGGLGIAAAVVVSVNLFSWEGQFWARWPLLGITTVAAARWLLWKRA</sequence>
<dbReference type="Pfam" id="PF00211">
    <property type="entry name" value="Guanylate_cyc"/>
    <property type="match status" value="1"/>
</dbReference>
<keyword evidence="2" id="KW-1133">Transmembrane helix</keyword>
<feature type="domain" description="Guanylate cyclase" evidence="3">
    <location>
        <begin position="10"/>
        <end position="124"/>
    </location>
</feature>
<dbReference type="Proteomes" id="UP000680348">
    <property type="component" value="Unassembled WGS sequence"/>
</dbReference>
<dbReference type="InterPro" id="IPR050697">
    <property type="entry name" value="Adenylyl/Guanylyl_Cyclase_3/4"/>
</dbReference>
<evidence type="ECO:0000313" key="4">
    <source>
        <dbReference type="EMBL" id="MBS3648279.1"/>
    </source>
</evidence>
<dbReference type="PROSITE" id="PS50125">
    <property type="entry name" value="GUANYLATE_CYCLASE_2"/>
    <property type="match status" value="1"/>
</dbReference>
<accession>A0A942DVP4</accession>
<comment type="caution">
    <text evidence="4">The sequence shown here is derived from an EMBL/GenBank/DDBJ whole genome shotgun (WGS) entry which is preliminary data.</text>
</comment>
<keyword evidence="2" id="KW-0472">Membrane</keyword>
<feature type="region of interest" description="Disordered" evidence="1">
    <location>
        <begin position="176"/>
        <end position="197"/>
    </location>
</feature>
<evidence type="ECO:0000256" key="1">
    <source>
        <dbReference type="SAM" id="MobiDB-lite"/>
    </source>
</evidence>
<proteinExistence type="predicted"/>
<dbReference type="GO" id="GO:0004016">
    <property type="term" value="F:adenylate cyclase activity"/>
    <property type="evidence" value="ECO:0007669"/>
    <property type="project" value="UniProtKB-ARBA"/>
</dbReference>
<evidence type="ECO:0000256" key="2">
    <source>
        <dbReference type="SAM" id="Phobius"/>
    </source>
</evidence>
<keyword evidence="2" id="KW-0812">Transmembrane</keyword>
<dbReference type="InterPro" id="IPR001054">
    <property type="entry name" value="A/G_cyclase"/>
</dbReference>
<protein>
    <submittedName>
        <fullName evidence="4">Adenylate/guanylate cyclase domain-containing protein</fullName>
    </submittedName>
</protein>
<dbReference type="EMBL" id="JAGWCR010000003">
    <property type="protein sequence ID" value="MBS3648279.1"/>
    <property type="molecule type" value="Genomic_DNA"/>
</dbReference>
<feature type="transmembrane region" description="Helical" evidence="2">
    <location>
        <begin position="291"/>
        <end position="309"/>
    </location>
</feature>
<organism evidence="4 5">
    <name type="scientific">Pseudaminobacter soli</name>
    <name type="common">ex Zhang et al. 2022</name>
    <dbReference type="NCBI Taxonomy" id="2831468"/>
    <lineage>
        <taxon>Bacteria</taxon>
        <taxon>Pseudomonadati</taxon>
        <taxon>Pseudomonadota</taxon>
        <taxon>Alphaproteobacteria</taxon>
        <taxon>Hyphomicrobiales</taxon>
        <taxon>Phyllobacteriaceae</taxon>
        <taxon>Pseudaminobacter</taxon>
    </lineage>
</organism>
<keyword evidence="5" id="KW-1185">Reference proteome</keyword>
<dbReference type="GO" id="GO:0006171">
    <property type="term" value="P:cAMP biosynthetic process"/>
    <property type="evidence" value="ECO:0007669"/>
    <property type="project" value="TreeGrafter"/>
</dbReference>